<evidence type="ECO:0000259" key="8">
    <source>
        <dbReference type="Pfam" id="PF01029"/>
    </source>
</evidence>
<dbReference type="NCBIfam" id="TIGR01951">
    <property type="entry name" value="nusB"/>
    <property type="match status" value="1"/>
</dbReference>
<comment type="caution">
    <text evidence="9">The sequence shown here is derived from an EMBL/GenBank/DDBJ whole genome shotgun (WGS) entry which is preliminary data.</text>
</comment>
<evidence type="ECO:0000256" key="1">
    <source>
        <dbReference type="ARBA" id="ARBA00005952"/>
    </source>
</evidence>
<keyword evidence="5 6" id="KW-0804">Transcription</keyword>
<feature type="domain" description="NusB/RsmB/TIM44" evidence="8">
    <location>
        <begin position="26"/>
        <end position="149"/>
    </location>
</feature>
<sequence>MSTTPAGSGRPVQGGAKPPARSARRRSREFAVQGLYQWLVSREDGGVIEAHLRDAQGFDKADYEHFQSLLYGVIRSLDELHAAIEPHIDRRLEELSPVEHATLLLGAFELARHPEIPYRVVINEAVEVAKTFGGTDGYKYVNGVLDRVAARLRSVEAGSRT</sequence>
<dbReference type="InterPro" id="IPR006027">
    <property type="entry name" value="NusB_RsmB_TIM44"/>
</dbReference>
<evidence type="ECO:0000256" key="3">
    <source>
        <dbReference type="ARBA" id="ARBA00022884"/>
    </source>
</evidence>
<dbReference type="GO" id="GO:0005829">
    <property type="term" value="C:cytosol"/>
    <property type="evidence" value="ECO:0007669"/>
    <property type="project" value="TreeGrafter"/>
</dbReference>
<keyword evidence="10" id="KW-1185">Reference proteome</keyword>
<dbReference type="AlphaFoldDB" id="A0A7W8HJY9"/>
<dbReference type="HAMAP" id="MF_00073">
    <property type="entry name" value="NusB"/>
    <property type="match status" value="1"/>
</dbReference>
<evidence type="ECO:0000256" key="6">
    <source>
        <dbReference type="HAMAP-Rule" id="MF_00073"/>
    </source>
</evidence>
<dbReference type="Pfam" id="PF01029">
    <property type="entry name" value="NusB"/>
    <property type="match status" value="1"/>
</dbReference>
<dbReference type="EMBL" id="JACHGB010000007">
    <property type="protein sequence ID" value="MBB5273444.1"/>
    <property type="molecule type" value="Genomic_DNA"/>
</dbReference>
<dbReference type="RefSeq" id="WP_183970081.1">
    <property type="nucleotide sequence ID" value="NZ_BAABEW010000020.1"/>
</dbReference>
<dbReference type="PANTHER" id="PTHR11078">
    <property type="entry name" value="N UTILIZATION SUBSTANCE PROTEIN B-RELATED"/>
    <property type="match status" value="1"/>
</dbReference>
<comment type="function">
    <text evidence="6">Involved in transcription antitermination. Required for transcription of ribosomal RNA (rRNA) genes. Binds specifically to the boxA antiterminator sequence of the ribosomal RNA (rrn) operons.</text>
</comment>
<reference evidence="9 10" key="1">
    <citation type="submission" date="2020-08" db="EMBL/GenBank/DDBJ databases">
        <title>Genomic Encyclopedia of Type Strains, Phase IV (KMG-IV): sequencing the most valuable type-strain genomes for metagenomic binning, comparative biology and taxonomic classification.</title>
        <authorList>
            <person name="Goeker M."/>
        </authorList>
    </citation>
    <scope>NUCLEOTIDE SEQUENCE [LARGE SCALE GENOMIC DNA]</scope>
    <source>
        <strain evidence="9 10">DSM 29781</strain>
    </source>
</reference>
<keyword evidence="4 6" id="KW-0805">Transcription regulation</keyword>
<dbReference type="GO" id="GO:0006353">
    <property type="term" value="P:DNA-templated transcription termination"/>
    <property type="evidence" value="ECO:0007669"/>
    <property type="project" value="UniProtKB-UniRule"/>
</dbReference>
<dbReference type="GO" id="GO:0031564">
    <property type="term" value="P:transcription antitermination"/>
    <property type="evidence" value="ECO:0007669"/>
    <property type="project" value="UniProtKB-KW"/>
</dbReference>
<dbReference type="Gene3D" id="1.10.940.10">
    <property type="entry name" value="NusB-like"/>
    <property type="match status" value="1"/>
</dbReference>
<evidence type="ECO:0000313" key="10">
    <source>
        <dbReference type="Proteomes" id="UP000532440"/>
    </source>
</evidence>
<keyword evidence="3 6" id="KW-0694">RNA-binding</keyword>
<dbReference type="InterPro" id="IPR035926">
    <property type="entry name" value="NusB-like_sf"/>
</dbReference>
<dbReference type="SUPFAM" id="SSF48013">
    <property type="entry name" value="NusB-like"/>
    <property type="match status" value="1"/>
</dbReference>
<evidence type="ECO:0000256" key="2">
    <source>
        <dbReference type="ARBA" id="ARBA00022814"/>
    </source>
</evidence>
<evidence type="ECO:0000256" key="7">
    <source>
        <dbReference type="SAM" id="MobiDB-lite"/>
    </source>
</evidence>
<keyword evidence="2 6" id="KW-0889">Transcription antitermination</keyword>
<organism evidence="9 10">
    <name type="scientific">Quisquiliibacterium transsilvanicum</name>
    <dbReference type="NCBI Taxonomy" id="1549638"/>
    <lineage>
        <taxon>Bacteria</taxon>
        <taxon>Pseudomonadati</taxon>
        <taxon>Pseudomonadota</taxon>
        <taxon>Betaproteobacteria</taxon>
        <taxon>Burkholderiales</taxon>
        <taxon>Burkholderiaceae</taxon>
        <taxon>Quisquiliibacterium</taxon>
    </lineage>
</organism>
<proteinExistence type="inferred from homology"/>
<feature type="region of interest" description="Disordered" evidence="7">
    <location>
        <begin position="1"/>
        <end position="26"/>
    </location>
</feature>
<dbReference type="PANTHER" id="PTHR11078:SF3">
    <property type="entry name" value="ANTITERMINATION NUSB DOMAIN-CONTAINING PROTEIN"/>
    <property type="match status" value="1"/>
</dbReference>
<gene>
    <name evidence="6" type="primary">nusB</name>
    <name evidence="9" type="ORF">HNQ70_003474</name>
</gene>
<comment type="similarity">
    <text evidence="1 6">Belongs to the NusB family.</text>
</comment>
<protein>
    <recommendedName>
        <fullName evidence="6">Transcription antitermination protein NusB</fullName>
    </recommendedName>
    <alternativeName>
        <fullName evidence="6">Antitermination factor NusB</fullName>
    </alternativeName>
</protein>
<evidence type="ECO:0000256" key="4">
    <source>
        <dbReference type="ARBA" id="ARBA00023015"/>
    </source>
</evidence>
<evidence type="ECO:0000313" key="9">
    <source>
        <dbReference type="EMBL" id="MBB5273444.1"/>
    </source>
</evidence>
<accession>A0A7W8HJY9</accession>
<dbReference type="InterPro" id="IPR011605">
    <property type="entry name" value="NusB_fam"/>
</dbReference>
<dbReference type="GO" id="GO:0003723">
    <property type="term" value="F:RNA binding"/>
    <property type="evidence" value="ECO:0007669"/>
    <property type="project" value="UniProtKB-UniRule"/>
</dbReference>
<name>A0A7W8HJY9_9BURK</name>
<evidence type="ECO:0000256" key="5">
    <source>
        <dbReference type="ARBA" id="ARBA00023163"/>
    </source>
</evidence>
<dbReference type="Proteomes" id="UP000532440">
    <property type="component" value="Unassembled WGS sequence"/>
</dbReference>